<evidence type="ECO:0000313" key="2">
    <source>
        <dbReference type="Proteomes" id="UP001060164"/>
    </source>
</evidence>
<dbReference type="Gene3D" id="3.20.20.210">
    <property type="match status" value="1"/>
</dbReference>
<dbReference type="Proteomes" id="UP001060164">
    <property type="component" value="Chromosome"/>
</dbReference>
<gene>
    <name evidence="1" type="ORF">NQ502_14535</name>
</gene>
<name>A0ABY5VEZ5_9FIRM</name>
<accession>A0ABY5VEZ5</accession>
<dbReference type="EMBL" id="CP102290">
    <property type="protein sequence ID" value="UWP58583.1"/>
    <property type="molecule type" value="Genomic_DNA"/>
</dbReference>
<reference evidence="1" key="1">
    <citation type="journal article" date="2022" name="Cell">
        <title>Design, construction, and in vivo augmentation of a complex gut microbiome.</title>
        <authorList>
            <person name="Cheng A.G."/>
            <person name="Ho P.Y."/>
            <person name="Aranda-Diaz A."/>
            <person name="Jain S."/>
            <person name="Yu F.B."/>
            <person name="Meng X."/>
            <person name="Wang M."/>
            <person name="Iakiviak M."/>
            <person name="Nagashima K."/>
            <person name="Zhao A."/>
            <person name="Murugkar P."/>
            <person name="Patil A."/>
            <person name="Atabakhsh K."/>
            <person name="Weakley A."/>
            <person name="Yan J."/>
            <person name="Brumbaugh A.R."/>
            <person name="Higginbottom S."/>
            <person name="Dimas A."/>
            <person name="Shiver A.L."/>
            <person name="Deutschbauer A."/>
            <person name="Neff N."/>
            <person name="Sonnenburg J.L."/>
            <person name="Huang K.C."/>
            <person name="Fischbach M.A."/>
        </authorList>
    </citation>
    <scope>NUCLEOTIDE SEQUENCE</scope>
    <source>
        <strain evidence="1">DSM 19829</strain>
    </source>
</reference>
<keyword evidence="2" id="KW-1185">Reference proteome</keyword>
<dbReference type="RefSeq" id="WP_049898270.1">
    <property type="nucleotide sequence ID" value="NZ_CABLBR010000023.1"/>
</dbReference>
<sequence>MATNMTTHAAFDAPGTAVSNDTTYMFLPVEYNDEDVAVIRELAREFMDIANLPVQKETAELWERVNDLESARPVVWHNELPWHEMNVDDELTLRTSTPFAQRIEEELRRKIYLWKHMPGDMVLEPVFYSPMIIENSGMGIAITEETIASDAENNIVSHKFIPQIVTIEDTEKIKAPKVTLDKEATQATYEAYQDILGPVMPVEIKGVQGFWYAPVDDLVQLMGTNELLLNVVMEPELVHASMKKISEAYMAALDQYEALGCLGSNNLNYRMGSGAYGYSKELKRGTMTNMKCCDMWGASASQFFTSVSPEMHDEFSIAYERPWMERFGLSYYGCCERLDIKMDQLRQIKNLRKISCSPWSDTEHMAEVVGRDYVVSLKPSPACFAFDTFDEDAVRRDVQGKLKLLKNCNVEIIIKDVSTIRYDPKRLWRWVEIVSELCRNQ</sequence>
<dbReference type="InterPro" id="IPR038071">
    <property type="entry name" value="UROD/MetE-like_sf"/>
</dbReference>
<protein>
    <recommendedName>
        <fullName evidence="3">Uroporphyrinogen decarboxylase (URO-D) domain-containing protein</fullName>
    </recommendedName>
</protein>
<evidence type="ECO:0008006" key="3">
    <source>
        <dbReference type="Google" id="ProtNLM"/>
    </source>
</evidence>
<proteinExistence type="predicted"/>
<organism evidence="1 2">
    <name type="scientific">Ruminococcus gauvreauii</name>
    <dbReference type="NCBI Taxonomy" id="438033"/>
    <lineage>
        <taxon>Bacteria</taxon>
        <taxon>Bacillati</taxon>
        <taxon>Bacillota</taxon>
        <taxon>Clostridia</taxon>
        <taxon>Eubacteriales</taxon>
        <taxon>Oscillospiraceae</taxon>
        <taxon>Ruminococcus</taxon>
    </lineage>
</organism>
<evidence type="ECO:0000313" key="1">
    <source>
        <dbReference type="EMBL" id="UWP58583.1"/>
    </source>
</evidence>